<dbReference type="PANTHER" id="PTHR18934:SF99">
    <property type="entry name" value="ATP-DEPENDENT RNA HELICASE DHX37-RELATED"/>
    <property type="match status" value="1"/>
</dbReference>
<protein>
    <submittedName>
        <fullName evidence="7">DEAD/DEAH box helicase</fullName>
    </submittedName>
</protein>
<gene>
    <name evidence="7" type="ORF">DC28_14785</name>
</gene>
<dbReference type="STRING" id="1480694.DC28_14785"/>
<dbReference type="Proteomes" id="UP000029692">
    <property type="component" value="Unassembled WGS sequence"/>
</dbReference>
<dbReference type="SMART" id="SM00847">
    <property type="entry name" value="HA2"/>
    <property type="match status" value="1"/>
</dbReference>
<evidence type="ECO:0000259" key="5">
    <source>
        <dbReference type="PROSITE" id="PS51192"/>
    </source>
</evidence>
<name>A0A098QSA3_9SPIO</name>
<sequence length="834" mass="93368">MDPKQLPVYAQRAKILQALSEHQVIVVESPTGSGKTTQLPIILHEAEYDQGGLIGITQPRRIAAVSVSTYIQKQLADRPEGFAAYKMRFEDHTTPDTKIKVMTDGILLQEMKADPMLSHYRVIMVDEAHERSLNIDFILGLLKRVLQARKDFKVIVSSATINAQVFSDYFENCPIVRIDTVSYPVQTIYAPPATDGDPEALILRVVDIVTHVLEERRDGDILIFLSGEKTIKDVINRLYGLTFRKKLEIIPLYGRLSKEEQDLVFPPPAKGKTKVVVATNIAETSITIDGITTIIDSGLAKINYYNPRSFTSSLVEKPVSKASANQRLGRAGRTQPGTCYRLYTREDFESRPLYTQEEIYRTDLSEVVLRMAELGIRDFTSFDFISSPGSQGIAGAVETLFLLDALTEENELSKTGQMMARFPLLPRHSRILVEGILGYPSVLEELIIATSFLTTSNPFLLPQGEEMEARRAHHSFRVAGGDFLTYLKLYYAYLESKKRSTFCERYYLDQQTMDEILNVADQLSQIVSDFGVPIGSGGPVKQYLCGISKGLIQFICIRSGRSGYRSLTADHIDIHPGSVLFRENPDYIVAGEIVKTSRTFARSVSPLEAQWLPEINPDLASALAALAKKNKQVDSRSARSQDSRKSRDTTWQVVLGGSIYQLQQLKGKKKILILPWEDAHRLAENPNYTLPPQHQALRTTLTWGRYRIMQAEKLSAVLGIAGRLNPPKDILTSANGTGDLQLYADQNRTAKQLALIGKLVPIKKKSKDLGMLALYSNGAGAYWIKPARNILQGLTESLASLDSLADELNPREHRAIIDTINSRYRWLTSLLEER</sequence>
<dbReference type="SMART" id="SM00487">
    <property type="entry name" value="DEXDc"/>
    <property type="match status" value="1"/>
</dbReference>
<dbReference type="GO" id="GO:0004386">
    <property type="term" value="F:helicase activity"/>
    <property type="evidence" value="ECO:0007669"/>
    <property type="project" value="UniProtKB-KW"/>
</dbReference>
<dbReference type="SUPFAM" id="SSF52540">
    <property type="entry name" value="P-loop containing nucleoside triphosphate hydrolases"/>
    <property type="match status" value="1"/>
</dbReference>
<keyword evidence="1" id="KW-0547">Nucleotide-binding</keyword>
<dbReference type="GO" id="GO:0016787">
    <property type="term" value="F:hydrolase activity"/>
    <property type="evidence" value="ECO:0007669"/>
    <property type="project" value="UniProtKB-KW"/>
</dbReference>
<dbReference type="AlphaFoldDB" id="A0A098QSA3"/>
<dbReference type="SMART" id="SM00490">
    <property type="entry name" value="HELICc"/>
    <property type="match status" value="1"/>
</dbReference>
<dbReference type="InterPro" id="IPR001650">
    <property type="entry name" value="Helicase_C-like"/>
</dbReference>
<dbReference type="InterPro" id="IPR014001">
    <property type="entry name" value="Helicase_ATP-bd"/>
</dbReference>
<dbReference type="Pfam" id="PF00271">
    <property type="entry name" value="Helicase_C"/>
    <property type="match status" value="1"/>
</dbReference>
<dbReference type="CDD" id="cd17917">
    <property type="entry name" value="DEXHc_RHA-like"/>
    <property type="match status" value="1"/>
</dbReference>
<feature type="domain" description="Helicase C-terminal" evidence="6">
    <location>
        <begin position="204"/>
        <end position="375"/>
    </location>
</feature>
<accession>A0A098QSA3</accession>
<dbReference type="InterPro" id="IPR011709">
    <property type="entry name" value="DEAD-box_helicase_OB_fold"/>
</dbReference>
<keyword evidence="8" id="KW-1185">Reference proteome</keyword>
<dbReference type="Pfam" id="PF07717">
    <property type="entry name" value="OB_NTP_bind"/>
    <property type="match status" value="1"/>
</dbReference>
<evidence type="ECO:0000256" key="3">
    <source>
        <dbReference type="ARBA" id="ARBA00022806"/>
    </source>
</evidence>
<evidence type="ECO:0000313" key="7">
    <source>
        <dbReference type="EMBL" id="KGE70760.1"/>
    </source>
</evidence>
<evidence type="ECO:0000256" key="1">
    <source>
        <dbReference type="ARBA" id="ARBA00022741"/>
    </source>
</evidence>
<dbReference type="PROSITE" id="PS51194">
    <property type="entry name" value="HELICASE_CTER"/>
    <property type="match status" value="1"/>
</dbReference>
<keyword evidence="4" id="KW-0067">ATP-binding</keyword>
<dbReference type="CDD" id="cd18791">
    <property type="entry name" value="SF2_C_RHA"/>
    <property type="match status" value="1"/>
</dbReference>
<reference evidence="7 8" key="1">
    <citation type="submission" date="2014-05" db="EMBL/GenBank/DDBJ databases">
        <title>De novo Genome Sequence of Spirocheata sp.</title>
        <authorList>
            <person name="Shivani Y."/>
            <person name="Subhash Y."/>
            <person name="Tushar L."/>
            <person name="Sasikala C."/>
            <person name="Ramana C.V."/>
        </authorList>
    </citation>
    <scope>NUCLEOTIDE SEQUENCE [LARGE SCALE GENOMIC DNA]</scope>
    <source>
        <strain evidence="7 8">JC230</strain>
    </source>
</reference>
<dbReference type="Pfam" id="PF00270">
    <property type="entry name" value="DEAD"/>
    <property type="match status" value="1"/>
</dbReference>
<dbReference type="GO" id="GO:0005524">
    <property type="term" value="F:ATP binding"/>
    <property type="evidence" value="ECO:0007669"/>
    <property type="project" value="UniProtKB-KW"/>
</dbReference>
<dbReference type="InterPro" id="IPR027417">
    <property type="entry name" value="P-loop_NTPase"/>
</dbReference>
<dbReference type="Pfam" id="PF21010">
    <property type="entry name" value="HA2_C"/>
    <property type="match status" value="1"/>
</dbReference>
<comment type="caution">
    <text evidence="7">The sequence shown here is derived from an EMBL/GenBank/DDBJ whole genome shotgun (WGS) entry which is preliminary data.</text>
</comment>
<dbReference type="InterPro" id="IPR007502">
    <property type="entry name" value="Helicase-assoc_dom"/>
</dbReference>
<dbReference type="EMBL" id="JNUP01000072">
    <property type="protein sequence ID" value="KGE70760.1"/>
    <property type="molecule type" value="Genomic_DNA"/>
</dbReference>
<organism evidence="7 8">
    <name type="scientific">Spirochaeta lutea</name>
    <dbReference type="NCBI Taxonomy" id="1480694"/>
    <lineage>
        <taxon>Bacteria</taxon>
        <taxon>Pseudomonadati</taxon>
        <taxon>Spirochaetota</taxon>
        <taxon>Spirochaetia</taxon>
        <taxon>Spirochaetales</taxon>
        <taxon>Spirochaetaceae</taxon>
        <taxon>Spirochaeta</taxon>
    </lineage>
</organism>
<feature type="domain" description="Helicase ATP-binding" evidence="5">
    <location>
        <begin position="16"/>
        <end position="179"/>
    </location>
</feature>
<dbReference type="PROSITE" id="PS51192">
    <property type="entry name" value="HELICASE_ATP_BIND_1"/>
    <property type="match status" value="1"/>
</dbReference>
<evidence type="ECO:0000313" key="8">
    <source>
        <dbReference type="Proteomes" id="UP000029692"/>
    </source>
</evidence>
<proteinExistence type="predicted"/>
<keyword evidence="3 7" id="KW-0347">Helicase</keyword>
<keyword evidence="2" id="KW-0378">Hydrolase</keyword>
<dbReference type="GO" id="GO:0003723">
    <property type="term" value="F:RNA binding"/>
    <property type="evidence" value="ECO:0007669"/>
    <property type="project" value="TreeGrafter"/>
</dbReference>
<dbReference type="Gene3D" id="1.20.120.1080">
    <property type="match status" value="1"/>
</dbReference>
<evidence type="ECO:0000256" key="4">
    <source>
        <dbReference type="ARBA" id="ARBA00022840"/>
    </source>
</evidence>
<dbReference type="RefSeq" id="WP_037550201.1">
    <property type="nucleotide sequence ID" value="NZ_JNUP01000072.1"/>
</dbReference>
<dbReference type="InterPro" id="IPR048333">
    <property type="entry name" value="HA2_WH"/>
</dbReference>
<dbReference type="PANTHER" id="PTHR18934">
    <property type="entry name" value="ATP-DEPENDENT RNA HELICASE"/>
    <property type="match status" value="1"/>
</dbReference>
<dbReference type="OrthoDB" id="9808833at2"/>
<dbReference type="Gene3D" id="3.40.50.300">
    <property type="entry name" value="P-loop containing nucleotide triphosphate hydrolases"/>
    <property type="match status" value="2"/>
</dbReference>
<dbReference type="eggNOG" id="COG1643">
    <property type="taxonomic scope" value="Bacteria"/>
</dbReference>
<evidence type="ECO:0000256" key="2">
    <source>
        <dbReference type="ARBA" id="ARBA00022801"/>
    </source>
</evidence>
<evidence type="ECO:0000259" key="6">
    <source>
        <dbReference type="PROSITE" id="PS51194"/>
    </source>
</evidence>
<dbReference type="InterPro" id="IPR011545">
    <property type="entry name" value="DEAD/DEAH_box_helicase_dom"/>
</dbReference>
<dbReference type="Pfam" id="PF04408">
    <property type="entry name" value="WHD_HA2"/>
    <property type="match status" value="1"/>
</dbReference>